<sequence length="80" mass="8897">MKTELMLLMQTDGRPTMNLSEIASLLSLDPRTVQNKIYAGRMPFPVFKLGESGDWVSHISDVAAYIDRQREAAAETLKAA</sequence>
<dbReference type="Proteomes" id="UP000249135">
    <property type="component" value="Unassembled WGS sequence"/>
</dbReference>
<evidence type="ECO:0000313" key="1">
    <source>
        <dbReference type="EMBL" id="PZQ69588.1"/>
    </source>
</evidence>
<proteinExistence type="predicted"/>
<accession>A0A2W5PXI6</accession>
<name>A0A2W5PXI6_VARPD</name>
<dbReference type="InterPro" id="IPR020518">
    <property type="entry name" value="Tscrpt_reg_PrtN"/>
</dbReference>
<protein>
    <submittedName>
        <fullName evidence="1">Pyocin activator protein PrtN</fullName>
    </submittedName>
</protein>
<gene>
    <name evidence="1" type="ORF">DI563_19405</name>
</gene>
<organism evidence="1 2">
    <name type="scientific">Variovorax paradoxus</name>
    <dbReference type="NCBI Taxonomy" id="34073"/>
    <lineage>
        <taxon>Bacteria</taxon>
        <taxon>Pseudomonadati</taxon>
        <taxon>Pseudomonadota</taxon>
        <taxon>Betaproteobacteria</taxon>
        <taxon>Burkholderiales</taxon>
        <taxon>Comamonadaceae</taxon>
        <taxon>Variovorax</taxon>
    </lineage>
</organism>
<evidence type="ECO:0000313" key="2">
    <source>
        <dbReference type="Proteomes" id="UP000249135"/>
    </source>
</evidence>
<dbReference type="EMBL" id="QFPP01000293">
    <property type="protein sequence ID" value="PZQ69588.1"/>
    <property type="molecule type" value="Genomic_DNA"/>
</dbReference>
<dbReference type="GO" id="GO:0006355">
    <property type="term" value="P:regulation of DNA-templated transcription"/>
    <property type="evidence" value="ECO:0007669"/>
    <property type="project" value="InterPro"/>
</dbReference>
<reference evidence="1 2" key="1">
    <citation type="submission" date="2017-08" db="EMBL/GenBank/DDBJ databases">
        <title>Infants hospitalized years apart are colonized by the same room-sourced microbial strains.</title>
        <authorList>
            <person name="Brooks B."/>
            <person name="Olm M.R."/>
            <person name="Firek B.A."/>
            <person name="Baker R."/>
            <person name="Thomas B.C."/>
            <person name="Morowitz M.J."/>
            <person name="Banfield J.F."/>
        </authorList>
    </citation>
    <scope>NUCLEOTIDE SEQUENCE [LARGE SCALE GENOMIC DNA]</scope>
    <source>
        <strain evidence="1">S2_005_003_R2_41</strain>
    </source>
</reference>
<comment type="caution">
    <text evidence="1">The sequence shown here is derived from an EMBL/GenBank/DDBJ whole genome shotgun (WGS) entry which is preliminary data.</text>
</comment>
<dbReference type="AlphaFoldDB" id="A0A2W5PXI6"/>
<dbReference type="Pfam" id="PF11112">
    <property type="entry name" value="PyocinActivator"/>
    <property type="match status" value="1"/>
</dbReference>